<dbReference type="OrthoDB" id="7445908at2759"/>
<dbReference type="AlphaFoldDB" id="A0A9P0BCI2"/>
<keyword evidence="4" id="KW-1185">Reference proteome</keyword>
<organism evidence="3 4">
    <name type="scientific">Brassicogethes aeneus</name>
    <name type="common">Rape pollen beetle</name>
    <name type="synonym">Meligethes aeneus</name>
    <dbReference type="NCBI Taxonomy" id="1431903"/>
    <lineage>
        <taxon>Eukaryota</taxon>
        <taxon>Metazoa</taxon>
        <taxon>Ecdysozoa</taxon>
        <taxon>Arthropoda</taxon>
        <taxon>Hexapoda</taxon>
        <taxon>Insecta</taxon>
        <taxon>Pterygota</taxon>
        <taxon>Neoptera</taxon>
        <taxon>Endopterygota</taxon>
        <taxon>Coleoptera</taxon>
        <taxon>Polyphaga</taxon>
        <taxon>Cucujiformia</taxon>
        <taxon>Nitidulidae</taxon>
        <taxon>Meligethinae</taxon>
        <taxon>Brassicogethes</taxon>
    </lineage>
</organism>
<dbReference type="PANTHER" id="PTHR36695">
    <property type="entry name" value="AGAP008648-PA"/>
    <property type="match status" value="1"/>
</dbReference>
<dbReference type="Proteomes" id="UP001154078">
    <property type="component" value="Chromosome 7"/>
</dbReference>
<feature type="chain" id="PRO_5040317432" description="Farnesoic acid O-methyl transferase domain-containing protein" evidence="1">
    <location>
        <begin position="21"/>
        <end position="225"/>
    </location>
</feature>
<proteinExistence type="predicted"/>
<sequence>MKCLIPSFLLFCIHVCFTCAKCDDCDNVVLITTSENYTLIGFEDEKHQSQSINNCKESQCAIKWETKENDDLLPVLFTPKDNNFNYSFIGIEANKFSFEVEATNDIHIGLFSTPSTDPPWYEFVIGGWGNAKSVIRKDKVLYPYLMDNDVVTSLTPGIVQTKIPNKMWVRFNKHTISAGFQGEDALISFRDVKPIPKITYVGFHVGFGSNGKWKINIPRVRDERR</sequence>
<keyword evidence="1" id="KW-0732">Signal</keyword>
<evidence type="ECO:0000256" key="1">
    <source>
        <dbReference type="SAM" id="SignalP"/>
    </source>
</evidence>
<protein>
    <recommendedName>
        <fullName evidence="2">Farnesoic acid O-methyl transferase domain-containing protein</fullName>
    </recommendedName>
</protein>
<evidence type="ECO:0000313" key="3">
    <source>
        <dbReference type="EMBL" id="CAH0559906.1"/>
    </source>
</evidence>
<reference evidence="3" key="1">
    <citation type="submission" date="2021-12" db="EMBL/GenBank/DDBJ databases">
        <authorList>
            <person name="King R."/>
        </authorList>
    </citation>
    <scope>NUCLEOTIDE SEQUENCE</scope>
</reference>
<name>A0A9P0BCI2_BRAAE</name>
<evidence type="ECO:0000259" key="2">
    <source>
        <dbReference type="Pfam" id="PF12248"/>
    </source>
</evidence>
<feature type="domain" description="Farnesoic acid O-methyl transferase" evidence="2">
    <location>
        <begin position="83"/>
        <end position="216"/>
    </location>
</feature>
<dbReference type="EMBL" id="OV121138">
    <property type="protein sequence ID" value="CAH0559906.1"/>
    <property type="molecule type" value="Genomic_DNA"/>
</dbReference>
<dbReference type="InterPro" id="IPR022041">
    <property type="entry name" value="Methyltransf_FA"/>
</dbReference>
<evidence type="ECO:0000313" key="4">
    <source>
        <dbReference type="Proteomes" id="UP001154078"/>
    </source>
</evidence>
<dbReference type="Pfam" id="PF12248">
    <property type="entry name" value="Methyltransf_FA"/>
    <property type="match status" value="1"/>
</dbReference>
<gene>
    <name evidence="3" type="ORF">MELIAE_LOCUS9778</name>
</gene>
<accession>A0A9P0BCI2</accession>
<feature type="signal peptide" evidence="1">
    <location>
        <begin position="1"/>
        <end position="20"/>
    </location>
</feature>
<dbReference type="PANTHER" id="PTHR36695:SF12">
    <property type="entry name" value="AGAP008648-PA"/>
    <property type="match status" value="1"/>
</dbReference>